<dbReference type="Proteomes" id="UP000326979">
    <property type="component" value="Unassembled WGS sequence"/>
</dbReference>
<name>A0A5N8W7P6_9ACTN</name>
<protein>
    <submittedName>
        <fullName evidence="1">Uncharacterized protein</fullName>
    </submittedName>
</protein>
<sequence>MTVFYCAKCGAQLTRDLQELPEVPDARVADADRDHKTRLAPSTVPMGSYAIDPKPWGAPFVRPSAQDLEPDASGNRAHLMPPELDGAVSRGPRNSVIVHPNDVPSLRPAGALGIHGGCCGPLGTGGRNMACACGALVATLAADCLGPHELHLDSIRAYAYNTEPKA</sequence>
<proteinExistence type="predicted"/>
<comment type="caution">
    <text evidence="1">The sequence shown here is derived from an EMBL/GenBank/DDBJ whole genome shotgun (WGS) entry which is preliminary data.</text>
</comment>
<accession>A0A5N8W7P6</accession>
<dbReference type="EMBL" id="VJZE01000230">
    <property type="protein sequence ID" value="MPY43497.1"/>
    <property type="molecule type" value="Genomic_DNA"/>
</dbReference>
<dbReference type="OrthoDB" id="3280727at2"/>
<organism evidence="1 2">
    <name type="scientific">Streptomyces phyllanthi</name>
    <dbReference type="NCBI Taxonomy" id="1803180"/>
    <lineage>
        <taxon>Bacteria</taxon>
        <taxon>Bacillati</taxon>
        <taxon>Actinomycetota</taxon>
        <taxon>Actinomycetes</taxon>
        <taxon>Kitasatosporales</taxon>
        <taxon>Streptomycetaceae</taxon>
        <taxon>Streptomyces</taxon>
    </lineage>
</organism>
<reference evidence="1 2" key="1">
    <citation type="submission" date="2019-07" db="EMBL/GenBank/DDBJ databases">
        <title>New species of Amycolatopsis and Streptomyces.</title>
        <authorList>
            <person name="Duangmal K."/>
            <person name="Teo W.F.A."/>
            <person name="Lipun K."/>
        </authorList>
    </citation>
    <scope>NUCLEOTIDE SEQUENCE [LARGE SCALE GENOMIC DNA]</scope>
    <source>
        <strain evidence="1 2">TISTR 2346</strain>
    </source>
</reference>
<evidence type="ECO:0000313" key="2">
    <source>
        <dbReference type="Proteomes" id="UP000326979"/>
    </source>
</evidence>
<gene>
    <name evidence="1" type="ORF">FNH04_27385</name>
</gene>
<dbReference type="AlphaFoldDB" id="A0A5N8W7P6"/>
<evidence type="ECO:0000313" key="1">
    <source>
        <dbReference type="EMBL" id="MPY43497.1"/>
    </source>
</evidence>
<keyword evidence="2" id="KW-1185">Reference proteome</keyword>